<keyword evidence="1" id="KW-0472">Membrane</keyword>
<evidence type="ECO:0000313" key="8">
    <source>
        <dbReference type="Proteomes" id="UP001469553"/>
    </source>
</evidence>
<proteinExistence type="predicted"/>
<evidence type="ECO:0000256" key="1">
    <source>
        <dbReference type="SAM" id="Phobius"/>
    </source>
</evidence>
<name>A0ABV0XQX5_9TELE</name>
<dbReference type="InterPro" id="IPR058611">
    <property type="entry name" value="Ig_SMCHD1_1st"/>
</dbReference>
<reference evidence="7 8" key="1">
    <citation type="submission" date="2021-06" db="EMBL/GenBank/DDBJ databases">
        <authorList>
            <person name="Palmer J.M."/>
        </authorList>
    </citation>
    <scope>NUCLEOTIDE SEQUENCE [LARGE SCALE GENOMIC DNA]</scope>
    <source>
        <strain evidence="7 8">AS_MEX2019</strain>
        <tissue evidence="7">Muscle</tissue>
    </source>
</reference>
<comment type="caution">
    <text evidence="7">The sequence shown here is derived from an EMBL/GenBank/DDBJ whole genome shotgun (WGS) entry which is preliminary data.</text>
</comment>
<dbReference type="PANTHER" id="PTHR22640:SF2">
    <property type="entry name" value="STRUCTURAL MAINTENANCE OF CHROMOSOMES FLEXIBLE HINGE DOMAIN-CONTAINING PROTEIN 1"/>
    <property type="match status" value="1"/>
</dbReference>
<protein>
    <submittedName>
        <fullName evidence="7">Uncharacterized protein</fullName>
    </submittedName>
</protein>
<evidence type="ECO:0000259" key="2">
    <source>
        <dbReference type="Pfam" id="PF26194"/>
    </source>
</evidence>
<evidence type="ECO:0000313" key="7">
    <source>
        <dbReference type="EMBL" id="MEQ2283856.1"/>
    </source>
</evidence>
<keyword evidence="8" id="KW-1185">Reference proteome</keyword>
<feature type="non-terminal residue" evidence="7">
    <location>
        <position position="712"/>
    </location>
</feature>
<feature type="domain" description="SMCHD1 Ig-like" evidence="5">
    <location>
        <begin position="423"/>
        <end position="515"/>
    </location>
</feature>
<dbReference type="EMBL" id="JAHRIP010010538">
    <property type="protein sequence ID" value="MEQ2283856.1"/>
    <property type="molecule type" value="Genomic_DNA"/>
</dbReference>
<accession>A0ABV0XQX5</accession>
<dbReference type="InterPro" id="IPR058612">
    <property type="entry name" value="Ig_SMCHD1_2nd"/>
</dbReference>
<organism evidence="7 8">
    <name type="scientific">Ameca splendens</name>
    <dbReference type="NCBI Taxonomy" id="208324"/>
    <lineage>
        <taxon>Eukaryota</taxon>
        <taxon>Metazoa</taxon>
        <taxon>Chordata</taxon>
        <taxon>Craniata</taxon>
        <taxon>Vertebrata</taxon>
        <taxon>Euteleostomi</taxon>
        <taxon>Actinopterygii</taxon>
        <taxon>Neopterygii</taxon>
        <taxon>Teleostei</taxon>
        <taxon>Neoteleostei</taxon>
        <taxon>Acanthomorphata</taxon>
        <taxon>Ovalentaria</taxon>
        <taxon>Atherinomorphae</taxon>
        <taxon>Cyprinodontiformes</taxon>
        <taxon>Goodeidae</taxon>
        <taxon>Ameca</taxon>
    </lineage>
</organism>
<dbReference type="SUPFAM" id="SSF81321">
    <property type="entry name" value="Family A G protein-coupled receptor-like"/>
    <property type="match status" value="1"/>
</dbReference>
<dbReference type="InterPro" id="IPR058615">
    <property type="entry name" value="Ig_SMCHD1_6th"/>
</dbReference>
<feature type="domain" description="SMCHD1 Ig-like" evidence="2">
    <location>
        <begin position="138"/>
        <end position="202"/>
    </location>
</feature>
<evidence type="ECO:0000259" key="4">
    <source>
        <dbReference type="Pfam" id="PF26196"/>
    </source>
</evidence>
<dbReference type="Gene3D" id="1.20.1070.10">
    <property type="entry name" value="Rhodopsin 7-helix transmembrane proteins"/>
    <property type="match status" value="1"/>
</dbReference>
<dbReference type="Pfam" id="PF26197">
    <property type="entry name" value="Ig_SMCHD1_5th"/>
    <property type="match status" value="1"/>
</dbReference>
<dbReference type="Proteomes" id="UP001469553">
    <property type="component" value="Unassembled WGS sequence"/>
</dbReference>
<evidence type="ECO:0000259" key="5">
    <source>
        <dbReference type="Pfam" id="PF26197"/>
    </source>
</evidence>
<dbReference type="Pfam" id="PF26198">
    <property type="entry name" value="Ig_SMCHD1_6th"/>
    <property type="match status" value="1"/>
</dbReference>
<feature type="transmembrane region" description="Helical" evidence="1">
    <location>
        <begin position="102"/>
        <end position="126"/>
    </location>
</feature>
<dbReference type="Pfam" id="PF26196">
    <property type="entry name" value="Ig_SMCHD1_4th"/>
    <property type="match status" value="1"/>
</dbReference>
<sequence>MVGLDGATSSVNKSSLTAQNMTCDPVEKSHRSFLILVYSLLFLVGCIFNSFTLWFHCCGAHGQVSKSWMIYLKHLTAADLLLCGSLPLRIIHYASSSFPIHLLYCSFGAPLLFLNMVASILFMGYIAANSRGSVAVGTEDKEVFRITAPYVAKKGYGFTKIENLKSLGKYTLTLNTVLNENGATFYGGRELPSYKHEFTIKEGNAESFTFGELRTSQRVGVPFNIPLQMEDCYGHRTKPPPEIQPTLRCSHQELNYQTTACSGNLLTIKGVKLKWKLPNYPQSKNYDLKVTLPGLKKDTQTVKITLNPGNPYSLFVKSKTHPVEVENGNPVSFKIEVHDEAGNITANPKQKVRCQISGLPSMMKDCRTGKVNLETKPINLKIVNGESQQLKATFDMPSQKQVPQVTTELIVIPSNRISRMELFFKAEENLVFRNNDKIDWQAGGVLENLFYKLYNEAEREVQITGEIASNIEVTWRRDVDQRRLVTGRLPDLQVPTHVHEEHFYQVSYQDKNVSCCFKVVPCPGEPARLKATLAQSTVKLGEILPGHIKLELLDRYDNVTKKLTATCGKSFSVEAEGLDKPNINFTWMESTSSYAVMGVRFHSGSLGSRVICFSYRDFAENVVLKVTPGVPSQLKLVSGPEQLLQVLNGHGIPTPFLVQLCDEWGNPSPDQNMTVEIRSSPMTLKLTTADDSPLPVDAEGKACVVVNNVEGS</sequence>
<feature type="domain" description="SMCHD1 Ig-like" evidence="6">
    <location>
        <begin position="629"/>
        <end position="711"/>
    </location>
</feature>
<dbReference type="Pfam" id="PF26194">
    <property type="entry name" value="Ig_SMCHD1_1st"/>
    <property type="match status" value="1"/>
</dbReference>
<dbReference type="InterPro" id="IPR058614">
    <property type="entry name" value="Ig_SMCHD1_5th"/>
</dbReference>
<feature type="transmembrane region" description="Helical" evidence="1">
    <location>
        <begin position="68"/>
        <end position="90"/>
    </location>
</feature>
<feature type="transmembrane region" description="Helical" evidence="1">
    <location>
        <begin position="33"/>
        <end position="56"/>
    </location>
</feature>
<evidence type="ECO:0000259" key="6">
    <source>
        <dbReference type="Pfam" id="PF26198"/>
    </source>
</evidence>
<evidence type="ECO:0000259" key="3">
    <source>
        <dbReference type="Pfam" id="PF26195"/>
    </source>
</evidence>
<dbReference type="PANTHER" id="PTHR22640">
    <property type="entry name" value="STRUCTURAL MAINTENANCE OF CHROMOSOMES FLEXIBLE HINGE DOMAIN-CONTAINING PROTEIN 1"/>
    <property type="match status" value="1"/>
</dbReference>
<gene>
    <name evidence="7" type="ORF">AMECASPLE_015854</name>
</gene>
<dbReference type="Pfam" id="PF26195">
    <property type="entry name" value="Ig_SMCHD1_2nd"/>
    <property type="match status" value="1"/>
</dbReference>
<dbReference type="InterPro" id="IPR038892">
    <property type="entry name" value="SMCHD1"/>
</dbReference>
<keyword evidence="1" id="KW-0812">Transmembrane</keyword>
<feature type="domain" description="SMCHD1 Ig-like" evidence="3">
    <location>
        <begin position="208"/>
        <end position="306"/>
    </location>
</feature>
<feature type="domain" description="SMCHD1 Ig-like" evidence="4">
    <location>
        <begin position="314"/>
        <end position="413"/>
    </location>
</feature>
<dbReference type="InterPro" id="IPR058613">
    <property type="entry name" value="Ig_SMCHD1_4th"/>
</dbReference>
<keyword evidence="1" id="KW-1133">Transmembrane helix</keyword>